<comment type="caution">
    <text evidence="2">The sequence shown here is derived from an EMBL/GenBank/DDBJ whole genome shotgun (WGS) entry which is preliminary data.</text>
</comment>
<proteinExistence type="predicted"/>
<evidence type="ECO:0000256" key="1">
    <source>
        <dbReference type="SAM" id="MobiDB-lite"/>
    </source>
</evidence>
<dbReference type="AlphaFoldDB" id="A0A1G2U7S8"/>
<feature type="region of interest" description="Disordered" evidence="1">
    <location>
        <begin position="74"/>
        <end position="94"/>
    </location>
</feature>
<sequence>MIDPKKINMNELPKKFVDGAIGAYGREFFSFALTSGNTLDSYSSTPRIMKSIALWMMKQIENYEKQFGEIDMSPPKVISPIQASDLDKPGEGKS</sequence>
<evidence type="ECO:0008006" key="4">
    <source>
        <dbReference type="Google" id="ProtNLM"/>
    </source>
</evidence>
<name>A0A1G2U7S8_9BACT</name>
<evidence type="ECO:0000313" key="3">
    <source>
        <dbReference type="Proteomes" id="UP000177068"/>
    </source>
</evidence>
<dbReference type="EMBL" id="MHWG01000016">
    <property type="protein sequence ID" value="OHB05526.1"/>
    <property type="molecule type" value="Genomic_DNA"/>
</dbReference>
<accession>A0A1G2U7S8</accession>
<gene>
    <name evidence="2" type="ORF">A3A26_03555</name>
</gene>
<organism evidence="2 3">
    <name type="scientific">Candidatus Zambryskibacteria bacterium RIFCSPLOWO2_01_FULL_47_14</name>
    <dbReference type="NCBI Taxonomy" id="1802763"/>
    <lineage>
        <taxon>Bacteria</taxon>
        <taxon>Candidatus Zambryskiibacteriota</taxon>
    </lineage>
</organism>
<reference evidence="2 3" key="1">
    <citation type="journal article" date="2016" name="Nat. Commun.">
        <title>Thousands of microbial genomes shed light on interconnected biogeochemical processes in an aquifer system.</title>
        <authorList>
            <person name="Anantharaman K."/>
            <person name="Brown C.T."/>
            <person name="Hug L.A."/>
            <person name="Sharon I."/>
            <person name="Castelle C.J."/>
            <person name="Probst A.J."/>
            <person name="Thomas B.C."/>
            <person name="Singh A."/>
            <person name="Wilkins M.J."/>
            <person name="Karaoz U."/>
            <person name="Brodie E.L."/>
            <person name="Williams K.H."/>
            <person name="Hubbard S.S."/>
            <person name="Banfield J.F."/>
        </authorList>
    </citation>
    <scope>NUCLEOTIDE SEQUENCE [LARGE SCALE GENOMIC DNA]</scope>
</reference>
<protein>
    <recommendedName>
        <fullName evidence="4">DUF3467 domain-containing protein</fullName>
    </recommendedName>
</protein>
<evidence type="ECO:0000313" key="2">
    <source>
        <dbReference type="EMBL" id="OHB05526.1"/>
    </source>
</evidence>
<feature type="compositionally biased region" description="Basic and acidic residues" evidence="1">
    <location>
        <begin position="85"/>
        <end position="94"/>
    </location>
</feature>
<dbReference type="Proteomes" id="UP000177068">
    <property type="component" value="Unassembled WGS sequence"/>
</dbReference>